<evidence type="ECO:0000259" key="1">
    <source>
        <dbReference type="Pfam" id="PF21686"/>
    </source>
</evidence>
<dbReference type="Pfam" id="PF21686">
    <property type="entry name" value="LigD_Prim-Pol"/>
    <property type="match status" value="1"/>
</dbReference>
<sequence length="76" mass="8561">MFIDWSQNNIAKTTISPYSLRDHDEPTVATPVTWAEVHSCRKPDELTFTADDVLKRTADLGDLFAMVAQERAPLPD</sequence>
<dbReference type="Gene3D" id="3.90.920.10">
    <property type="entry name" value="DNA primase, PRIM domain"/>
    <property type="match status" value="1"/>
</dbReference>
<keyword evidence="3" id="KW-1185">Reference proteome</keyword>
<organism evidence="2 3">
    <name type="scientific">Lentzea cavernae</name>
    <dbReference type="NCBI Taxonomy" id="2020703"/>
    <lineage>
        <taxon>Bacteria</taxon>
        <taxon>Bacillati</taxon>
        <taxon>Actinomycetota</taxon>
        <taxon>Actinomycetes</taxon>
        <taxon>Pseudonocardiales</taxon>
        <taxon>Pseudonocardiaceae</taxon>
        <taxon>Lentzea</taxon>
    </lineage>
</organism>
<evidence type="ECO:0000313" key="3">
    <source>
        <dbReference type="Proteomes" id="UP000605568"/>
    </source>
</evidence>
<gene>
    <name evidence="2" type="ORF">GCM10017774_37710</name>
</gene>
<protein>
    <recommendedName>
        <fullName evidence="1">DNA ligase D polymerase domain-containing protein</fullName>
    </recommendedName>
</protein>
<dbReference type="PANTHER" id="PTHR42705:SF2">
    <property type="entry name" value="BIFUNCTIONAL NON-HOMOLOGOUS END JOINING PROTEIN LIGD"/>
    <property type="match status" value="1"/>
</dbReference>
<accession>A0ABQ3MHW9</accession>
<evidence type="ECO:0000313" key="2">
    <source>
        <dbReference type="EMBL" id="GHH42073.1"/>
    </source>
</evidence>
<dbReference type="InterPro" id="IPR014145">
    <property type="entry name" value="LigD_pol_dom"/>
</dbReference>
<dbReference type="Proteomes" id="UP000605568">
    <property type="component" value="Unassembled WGS sequence"/>
</dbReference>
<feature type="domain" description="DNA ligase D polymerase" evidence="1">
    <location>
        <begin position="1"/>
        <end position="64"/>
    </location>
</feature>
<comment type="caution">
    <text evidence="2">The sequence shown here is derived from an EMBL/GenBank/DDBJ whole genome shotgun (WGS) entry which is preliminary data.</text>
</comment>
<dbReference type="PANTHER" id="PTHR42705">
    <property type="entry name" value="BIFUNCTIONAL NON-HOMOLOGOUS END JOINING PROTEIN LIGD"/>
    <property type="match status" value="1"/>
</dbReference>
<reference evidence="3" key="1">
    <citation type="journal article" date="2019" name="Int. J. Syst. Evol. Microbiol.">
        <title>The Global Catalogue of Microorganisms (GCM) 10K type strain sequencing project: providing services to taxonomists for standard genome sequencing and annotation.</title>
        <authorList>
            <consortium name="The Broad Institute Genomics Platform"/>
            <consortium name="The Broad Institute Genome Sequencing Center for Infectious Disease"/>
            <person name="Wu L."/>
            <person name="Ma J."/>
        </authorList>
    </citation>
    <scope>NUCLEOTIDE SEQUENCE [LARGE SCALE GENOMIC DNA]</scope>
    <source>
        <strain evidence="3">CGMCC 4.7367</strain>
    </source>
</reference>
<dbReference type="EMBL" id="BNAR01000005">
    <property type="protein sequence ID" value="GHH42073.1"/>
    <property type="molecule type" value="Genomic_DNA"/>
</dbReference>
<proteinExistence type="predicted"/>
<dbReference type="InterPro" id="IPR052171">
    <property type="entry name" value="NHEJ_LigD"/>
</dbReference>
<name>A0ABQ3MHW9_9PSEU</name>